<feature type="domain" description="HTH tetR-type" evidence="5">
    <location>
        <begin position="3"/>
        <end position="63"/>
    </location>
</feature>
<dbReference type="EMBL" id="AYYR01000013">
    <property type="protein sequence ID" value="KRM77127.1"/>
    <property type="molecule type" value="Genomic_DNA"/>
</dbReference>
<dbReference type="PROSITE" id="PS50977">
    <property type="entry name" value="HTH_TETR_2"/>
    <property type="match status" value="1"/>
</dbReference>
<reference evidence="6 7" key="1">
    <citation type="journal article" date="2015" name="Genome Announc.">
        <title>Expanding the biotechnology potential of lactobacilli through comparative genomics of 213 strains and associated genera.</title>
        <authorList>
            <person name="Sun Z."/>
            <person name="Harris H.M."/>
            <person name="McCann A."/>
            <person name="Guo C."/>
            <person name="Argimon S."/>
            <person name="Zhang W."/>
            <person name="Yang X."/>
            <person name="Jeffery I.B."/>
            <person name="Cooney J.C."/>
            <person name="Kagawa T.F."/>
            <person name="Liu W."/>
            <person name="Song Y."/>
            <person name="Salvetti E."/>
            <person name="Wrobel A."/>
            <person name="Rasinkangas P."/>
            <person name="Parkhill J."/>
            <person name="Rea M.C."/>
            <person name="O'Sullivan O."/>
            <person name="Ritari J."/>
            <person name="Douillard F.P."/>
            <person name="Paul Ross R."/>
            <person name="Yang R."/>
            <person name="Briner A.E."/>
            <person name="Felis G.E."/>
            <person name="de Vos W.M."/>
            <person name="Barrangou R."/>
            <person name="Klaenhammer T.R."/>
            <person name="Caufield P.W."/>
            <person name="Cui Y."/>
            <person name="Zhang H."/>
            <person name="O'Toole P.W."/>
        </authorList>
    </citation>
    <scope>NUCLEOTIDE SEQUENCE [LARGE SCALE GENOMIC DNA]</scope>
    <source>
        <strain evidence="6 7">DSM 20515</strain>
    </source>
</reference>
<dbReference type="InterPro" id="IPR054156">
    <property type="entry name" value="YxaF_TetR_C"/>
</dbReference>
<evidence type="ECO:0000256" key="1">
    <source>
        <dbReference type="ARBA" id="ARBA00023015"/>
    </source>
</evidence>
<name>A0A0R2BDF1_SECCO</name>
<evidence type="ECO:0000313" key="7">
    <source>
        <dbReference type="Proteomes" id="UP000051845"/>
    </source>
</evidence>
<dbReference type="Pfam" id="PF21993">
    <property type="entry name" value="TetR_C_13_2"/>
    <property type="match status" value="1"/>
</dbReference>
<protein>
    <submittedName>
        <fullName evidence="6">Transcriptional regulator</fullName>
    </submittedName>
</protein>
<organism evidence="6 7">
    <name type="scientific">Secundilactobacillus collinoides DSM 20515 = JCM 1123</name>
    <dbReference type="NCBI Taxonomy" id="1423733"/>
    <lineage>
        <taxon>Bacteria</taxon>
        <taxon>Bacillati</taxon>
        <taxon>Bacillota</taxon>
        <taxon>Bacilli</taxon>
        <taxon>Lactobacillales</taxon>
        <taxon>Lactobacillaceae</taxon>
        <taxon>Secundilactobacillus</taxon>
    </lineage>
</organism>
<dbReference type="InterPro" id="IPR009057">
    <property type="entry name" value="Homeodomain-like_sf"/>
</dbReference>
<evidence type="ECO:0000256" key="3">
    <source>
        <dbReference type="ARBA" id="ARBA00023163"/>
    </source>
</evidence>
<sequence length="193" mass="21079">MTESVREKLIATAASLFQKQGVRATGLAEILRVSQTPKGSLYYYFPHGKDELTKAAIAYAGAQSENRVKRTLASDADPTKAFTHLFQEMADDIASSGHLNHVSISLIALETIDEPELQSACAQVYSRLEILYTSKLIEIGIKDDVARDLGQFIQATTEGTVTIAATKQQPKLLLKTAKQVTTLIRLTLANQKA</sequence>
<dbReference type="SUPFAM" id="SSF48498">
    <property type="entry name" value="Tetracyclin repressor-like, C-terminal domain"/>
    <property type="match status" value="1"/>
</dbReference>
<dbReference type="PATRIC" id="fig|1423733.4.peg.385"/>
<evidence type="ECO:0000256" key="2">
    <source>
        <dbReference type="ARBA" id="ARBA00023125"/>
    </source>
</evidence>
<evidence type="ECO:0000259" key="5">
    <source>
        <dbReference type="PROSITE" id="PS50977"/>
    </source>
</evidence>
<dbReference type="Gene3D" id="1.10.357.10">
    <property type="entry name" value="Tetracycline Repressor, domain 2"/>
    <property type="match status" value="1"/>
</dbReference>
<gene>
    <name evidence="6" type="ORF">FC82_GL000364</name>
</gene>
<dbReference type="AlphaFoldDB" id="A0A0R2BDF1"/>
<dbReference type="SUPFAM" id="SSF46689">
    <property type="entry name" value="Homeodomain-like"/>
    <property type="match status" value="1"/>
</dbReference>
<comment type="caution">
    <text evidence="6">The sequence shown here is derived from an EMBL/GenBank/DDBJ whole genome shotgun (WGS) entry which is preliminary data.</text>
</comment>
<dbReference type="RefSeq" id="WP_054761369.1">
    <property type="nucleotide sequence ID" value="NZ_AYYR01000013.1"/>
</dbReference>
<dbReference type="GO" id="GO:0003677">
    <property type="term" value="F:DNA binding"/>
    <property type="evidence" value="ECO:0007669"/>
    <property type="project" value="UniProtKB-UniRule"/>
</dbReference>
<dbReference type="InterPro" id="IPR036271">
    <property type="entry name" value="Tet_transcr_reg_TetR-rel_C_sf"/>
</dbReference>
<feature type="DNA-binding region" description="H-T-H motif" evidence="4">
    <location>
        <begin position="26"/>
        <end position="45"/>
    </location>
</feature>
<keyword evidence="2 4" id="KW-0238">DNA-binding</keyword>
<keyword evidence="3" id="KW-0804">Transcription</keyword>
<dbReference type="STRING" id="33960.TY91_14130"/>
<evidence type="ECO:0000256" key="4">
    <source>
        <dbReference type="PROSITE-ProRule" id="PRU00335"/>
    </source>
</evidence>
<keyword evidence="1" id="KW-0805">Transcription regulation</keyword>
<dbReference type="Pfam" id="PF00440">
    <property type="entry name" value="TetR_N"/>
    <property type="match status" value="1"/>
</dbReference>
<dbReference type="InterPro" id="IPR001647">
    <property type="entry name" value="HTH_TetR"/>
</dbReference>
<evidence type="ECO:0000313" key="6">
    <source>
        <dbReference type="EMBL" id="KRM77127.1"/>
    </source>
</evidence>
<dbReference type="PANTHER" id="PTHR47506:SF3">
    <property type="entry name" value="HTH-TYPE TRANSCRIPTIONAL REGULATOR LMRA"/>
    <property type="match status" value="1"/>
</dbReference>
<dbReference type="PANTHER" id="PTHR47506">
    <property type="entry name" value="TRANSCRIPTIONAL REGULATORY PROTEIN"/>
    <property type="match status" value="1"/>
</dbReference>
<dbReference type="Proteomes" id="UP000051845">
    <property type="component" value="Unassembled WGS sequence"/>
</dbReference>
<proteinExistence type="predicted"/>
<accession>A0A0R2BDF1</accession>